<evidence type="ECO:0000259" key="1">
    <source>
        <dbReference type="Pfam" id="PF01656"/>
    </source>
</evidence>
<name>A0ABP7AP40_9ACTN</name>
<dbReference type="SUPFAM" id="SSF52540">
    <property type="entry name" value="P-loop containing nucleoside triphosphate hydrolases"/>
    <property type="match status" value="1"/>
</dbReference>
<gene>
    <name evidence="3" type="ORF">GCM10022236_44790</name>
</gene>
<dbReference type="InterPro" id="IPR050625">
    <property type="entry name" value="ParA/MinD_ATPase"/>
</dbReference>
<evidence type="ECO:0000313" key="3">
    <source>
        <dbReference type="EMBL" id="GAA3637319.1"/>
    </source>
</evidence>
<dbReference type="Gene3D" id="3.40.50.300">
    <property type="entry name" value="P-loop containing nucleotide triphosphate hydrolases"/>
    <property type="match status" value="1"/>
</dbReference>
<dbReference type="PANTHER" id="PTHR43384">
    <property type="entry name" value="SEPTUM SITE-DETERMINING PROTEIN MIND HOMOLOG, CHLOROPLASTIC-RELATED"/>
    <property type="match status" value="1"/>
</dbReference>
<dbReference type="InterPro" id="IPR059050">
    <property type="entry name" value="Rv3660c_N"/>
</dbReference>
<reference evidence="4" key="1">
    <citation type="journal article" date="2019" name="Int. J. Syst. Evol. Microbiol.">
        <title>The Global Catalogue of Microorganisms (GCM) 10K type strain sequencing project: providing services to taxonomists for standard genome sequencing and annotation.</title>
        <authorList>
            <consortium name="The Broad Institute Genomics Platform"/>
            <consortium name="The Broad Institute Genome Sequencing Center for Infectious Disease"/>
            <person name="Wu L."/>
            <person name="Ma J."/>
        </authorList>
    </citation>
    <scope>NUCLEOTIDE SEQUENCE [LARGE SCALE GENOMIC DNA]</scope>
    <source>
        <strain evidence="4">JCM 16929</strain>
    </source>
</reference>
<feature type="domain" description="Rv3660c-like CheY-like N-terminal" evidence="2">
    <location>
        <begin position="7"/>
        <end position="113"/>
    </location>
</feature>
<keyword evidence="4" id="KW-1185">Reference proteome</keyword>
<sequence>MRSALLVTADDALLDQTLAVCAAAGVEPELAADVGAARARWAAAAVVMIGADQAHRLTEQELPRRSQLLLLDLADPVPGLAELSRRLRAPVLRLPADAIRLTATLADALGRSTARGRVLAVAGGSGGVGASTLSTALAVVAARAGRRTLLVDLDPLGGGIDLLVGAEREPGWRWPRLLGARGHLGDLRGQLPRLEGMDLVAMSRGVVPARSQLPTPEAMAAVVSSGSRSHELVVLDLGRTASELSPAALRLADSALLLVSADVRGVAAGRETHGRLASSCGDWHLLLRRPRAGGLPAADAADGFEAALLAAIEDDPALALAAQRGTPPARAARSQLARACRTVLSTVVWPEASAA</sequence>
<feature type="domain" description="CobQ/CobB/MinD/ParA nucleotide binding" evidence="1">
    <location>
        <begin position="119"/>
        <end position="155"/>
    </location>
</feature>
<dbReference type="Pfam" id="PF01656">
    <property type="entry name" value="CbiA"/>
    <property type="match status" value="1"/>
</dbReference>
<organism evidence="3 4">
    <name type="scientific">Microlunatus ginsengisoli</name>
    <dbReference type="NCBI Taxonomy" id="363863"/>
    <lineage>
        <taxon>Bacteria</taxon>
        <taxon>Bacillati</taxon>
        <taxon>Actinomycetota</taxon>
        <taxon>Actinomycetes</taxon>
        <taxon>Propionibacteriales</taxon>
        <taxon>Propionibacteriaceae</taxon>
        <taxon>Microlunatus</taxon>
    </lineage>
</organism>
<dbReference type="InterPro" id="IPR022521">
    <property type="entry name" value="Rv3660c"/>
</dbReference>
<dbReference type="Proteomes" id="UP001501490">
    <property type="component" value="Unassembled WGS sequence"/>
</dbReference>
<evidence type="ECO:0000313" key="4">
    <source>
        <dbReference type="Proteomes" id="UP001501490"/>
    </source>
</evidence>
<dbReference type="NCBIfam" id="TIGR03815">
    <property type="entry name" value="CpaE_hom_Actino"/>
    <property type="match status" value="1"/>
</dbReference>
<protein>
    <submittedName>
        <fullName evidence="3">Septum formation initiator</fullName>
    </submittedName>
</protein>
<comment type="caution">
    <text evidence="3">The sequence shown here is derived from an EMBL/GenBank/DDBJ whole genome shotgun (WGS) entry which is preliminary data.</text>
</comment>
<dbReference type="PANTHER" id="PTHR43384:SF11">
    <property type="entry name" value="SEPTUM SITE DETERMINING PROTEIN"/>
    <property type="match status" value="1"/>
</dbReference>
<accession>A0ABP7AP40</accession>
<dbReference type="Pfam" id="PF26563">
    <property type="entry name" value="Rv3660c_N"/>
    <property type="match status" value="1"/>
</dbReference>
<dbReference type="EMBL" id="BAABAB010000044">
    <property type="protein sequence ID" value="GAA3637319.1"/>
    <property type="molecule type" value="Genomic_DNA"/>
</dbReference>
<proteinExistence type="predicted"/>
<dbReference type="InterPro" id="IPR002586">
    <property type="entry name" value="CobQ/CobB/MinD/ParA_Nub-bd_dom"/>
</dbReference>
<dbReference type="InterPro" id="IPR027417">
    <property type="entry name" value="P-loop_NTPase"/>
</dbReference>
<evidence type="ECO:0000259" key="2">
    <source>
        <dbReference type="Pfam" id="PF26563"/>
    </source>
</evidence>